<evidence type="ECO:0008006" key="3">
    <source>
        <dbReference type="Google" id="ProtNLM"/>
    </source>
</evidence>
<evidence type="ECO:0000313" key="2">
    <source>
        <dbReference type="Proteomes" id="UP000003477"/>
    </source>
</evidence>
<organism evidence="1 2">
    <name type="scientific">Crocosphaera watsonii WH 0003</name>
    <dbReference type="NCBI Taxonomy" id="423471"/>
    <lineage>
        <taxon>Bacteria</taxon>
        <taxon>Bacillati</taxon>
        <taxon>Cyanobacteriota</taxon>
        <taxon>Cyanophyceae</taxon>
        <taxon>Oscillatoriophycideae</taxon>
        <taxon>Chroococcales</taxon>
        <taxon>Aphanothecaceae</taxon>
        <taxon>Crocosphaera</taxon>
    </lineage>
</organism>
<dbReference type="PATRIC" id="fig|423471.3.peg.539"/>
<proteinExistence type="predicted"/>
<dbReference type="AlphaFoldDB" id="G5IZ92"/>
<protein>
    <recommendedName>
        <fullName evidence="3">Siderophore biosynthesis protein</fullName>
    </recommendedName>
</protein>
<dbReference type="EMBL" id="AESD01000100">
    <property type="protein sequence ID" value="EHJ14745.1"/>
    <property type="molecule type" value="Genomic_DNA"/>
</dbReference>
<dbReference type="GeneID" id="88764500"/>
<name>G5IZ92_CROWT</name>
<dbReference type="Proteomes" id="UP000003477">
    <property type="component" value="Unassembled WGS sequence"/>
</dbReference>
<reference evidence="1 2" key="1">
    <citation type="journal article" date="2011" name="Front. Microbiol.">
        <title>Two Strains of Crocosphaera watsonii with Highly Conserved Genomes are Distinguished by Strain-Specific Features.</title>
        <authorList>
            <person name="Bench S.R."/>
            <person name="Ilikchyan I.N."/>
            <person name="Tripp H.J."/>
            <person name="Zehr J.P."/>
        </authorList>
    </citation>
    <scope>NUCLEOTIDE SEQUENCE [LARGE SCALE GENOMIC DNA]</scope>
    <source>
        <strain evidence="1 2">WH 0003</strain>
    </source>
</reference>
<evidence type="ECO:0000313" key="1">
    <source>
        <dbReference type="EMBL" id="EHJ14745.1"/>
    </source>
</evidence>
<comment type="caution">
    <text evidence="1">The sequence shown here is derived from an EMBL/GenBank/DDBJ whole genome shotgun (WGS) entry which is preliminary data.</text>
</comment>
<gene>
    <name evidence="1" type="ORF">CWATWH0003_0587</name>
</gene>
<accession>G5IZ92</accession>
<dbReference type="RefSeq" id="WP_007309183.1">
    <property type="nucleotide sequence ID" value="NZ_AESD01000100.1"/>
</dbReference>
<sequence length="190" mass="21672">MKQPKSLETWKGFHWCFFINIQGLIICLKRFEKYVIVEDITKAKIELETATELILASGAAMELAGTFNRQEYEDNVRQTMKPPNVESQNFSGLMSWEHGALIQLWKKIRPIFNNLPSSLKPEYENFINAYWGLVNAHKQICKKFGGEESGSLRFGNTKAVDTLEKFAHARGKLIGSTVAEDMEPKAKSRV</sequence>